<dbReference type="Proteomes" id="UP000036106">
    <property type="component" value="Chromosome"/>
</dbReference>
<feature type="transmembrane region" description="Helical" evidence="1">
    <location>
        <begin position="6"/>
        <end position="24"/>
    </location>
</feature>
<sequence length="175" mass="20129">MGSWGSISDFISAIATVLTVYFAYRAIRVTQVKKPKLYFEVVNNQESEDDSDDNEGYKVVVVNSGDAPAILNRKLIDERTQEKYINDTWQENTNSKEYLATYTPEAHNSVIVLPGQEKKLIYFKSSFYHRLGGVNNRTYKIRFDEKEGSVFKFKFRKDSDGQVVLDDINNTMANQ</sequence>
<dbReference type="EMBL" id="CP012034">
    <property type="protein sequence ID" value="AKP67437.1"/>
    <property type="molecule type" value="Genomic_DNA"/>
</dbReference>
<keyword evidence="1" id="KW-1133">Transmembrane helix</keyword>
<dbReference type="AlphaFoldDB" id="A0A0H4QHL6"/>
<reference evidence="3" key="1">
    <citation type="submission" date="2015-07" db="EMBL/GenBank/DDBJ databases">
        <title>Lactobacillus ginsenosidimutans/EMML 3141/ whole genome sequencing.</title>
        <authorList>
            <person name="Kim M.K."/>
            <person name="Im W.-T."/>
            <person name="Srinivasan S."/>
            <person name="Lee J.-J."/>
        </authorList>
    </citation>
    <scope>NUCLEOTIDE SEQUENCE [LARGE SCALE GENOMIC DNA]</scope>
    <source>
        <strain evidence="3">EMML 3041</strain>
    </source>
</reference>
<name>A0A0H4QHL6_9LACO</name>
<protein>
    <submittedName>
        <fullName evidence="2">Uncharacterized protein</fullName>
    </submittedName>
</protein>
<keyword evidence="1" id="KW-0472">Membrane</keyword>
<organism evidence="2 3">
    <name type="scientific">Companilactobacillus ginsenosidimutans</name>
    <dbReference type="NCBI Taxonomy" id="1007676"/>
    <lineage>
        <taxon>Bacteria</taxon>
        <taxon>Bacillati</taxon>
        <taxon>Bacillota</taxon>
        <taxon>Bacilli</taxon>
        <taxon>Lactobacillales</taxon>
        <taxon>Lactobacillaceae</taxon>
        <taxon>Companilactobacillus</taxon>
    </lineage>
</organism>
<proteinExistence type="predicted"/>
<evidence type="ECO:0000313" key="3">
    <source>
        <dbReference type="Proteomes" id="UP000036106"/>
    </source>
</evidence>
<dbReference type="RefSeq" id="WP_048704756.1">
    <property type="nucleotide sequence ID" value="NZ_CP012034.1"/>
</dbReference>
<dbReference type="OrthoDB" id="905020at2"/>
<accession>A0A0H4QHL6</accession>
<keyword evidence="1" id="KW-0812">Transmembrane</keyword>
<evidence type="ECO:0000256" key="1">
    <source>
        <dbReference type="SAM" id="Phobius"/>
    </source>
</evidence>
<dbReference type="PATRIC" id="fig|1007676.4.peg.1558"/>
<gene>
    <name evidence="2" type="ORF">ABM34_07750</name>
</gene>
<keyword evidence="3" id="KW-1185">Reference proteome</keyword>
<evidence type="ECO:0000313" key="2">
    <source>
        <dbReference type="EMBL" id="AKP67437.1"/>
    </source>
</evidence>
<dbReference type="KEGG" id="lgn:ABM34_07750"/>